<feature type="region of interest" description="Disordered" evidence="7">
    <location>
        <begin position="340"/>
        <end position="362"/>
    </location>
</feature>
<dbReference type="SUPFAM" id="SSF90229">
    <property type="entry name" value="CCCH zinc finger"/>
    <property type="match status" value="1"/>
</dbReference>
<keyword evidence="2 6" id="KW-0863">Zinc-finger</keyword>
<feature type="compositionally biased region" description="Polar residues" evidence="7">
    <location>
        <begin position="341"/>
        <end position="356"/>
    </location>
</feature>
<dbReference type="GeneID" id="111302413"/>
<gene>
    <name evidence="10" type="primary">LOC111302413</name>
</gene>
<dbReference type="RefSeq" id="XP_022754072.1">
    <property type="nucleotide sequence ID" value="XM_022898337.1"/>
</dbReference>
<dbReference type="GO" id="GO:0003723">
    <property type="term" value="F:RNA binding"/>
    <property type="evidence" value="ECO:0007669"/>
    <property type="project" value="UniProtKB-KW"/>
</dbReference>
<evidence type="ECO:0000313" key="10">
    <source>
        <dbReference type="RefSeq" id="XP_022754072.1"/>
    </source>
</evidence>
<name>A0A6P5ZNF5_DURZI</name>
<dbReference type="PROSITE" id="PS50103">
    <property type="entry name" value="ZF_C3H1"/>
    <property type="match status" value="1"/>
</dbReference>
<feature type="zinc finger region" description="C3H1-type" evidence="6">
    <location>
        <begin position="1"/>
        <end position="28"/>
    </location>
</feature>
<dbReference type="InterPro" id="IPR000571">
    <property type="entry name" value="Znf_CCCH"/>
</dbReference>
<keyword evidence="4" id="KW-0694">RNA-binding</keyword>
<dbReference type="PANTHER" id="PTHR24009:SF20">
    <property type="entry name" value="RNA-BINDING (RRM_RBD_RNP MOTIFS) FAMILY PROTEIN"/>
    <property type="match status" value="1"/>
</dbReference>
<keyword evidence="5" id="KW-0238">DNA-binding</keyword>
<accession>A0A6P5ZNF5</accession>
<dbReference type="KEGG" id="dzi:111302413"/>
<protein>
    <submittedName>
        <fullName evidence="10">Zinc finger CCCH domain-containing protein 55-like</fullName>
    </submittedName>
</protein>
<evidence type="ECO:0000256" key="4">
    <source>
        <dbReference type="ARBA" id="ARBA00022884"/>
    </source>
</evidence>
<organism evidence="9 10">
    <name type="scientific">Durio zibethinus</name>
    <name type="common">Durian</name>
    <dbReference type="NCBI Taxonomy" id="66656"/>
    <lineage>
        <taxon>Eukaryota</taxon>
        <taxon>Viridiplantae</taxon>
        <taxon>Streptophyta</taxon>
        <taxon>Embryophyta</taxon>
        <taxon>Tracheophyta</taxon>
        <taxon>Spermatophyta</taxon>
        <taxon>Magnoliopsida</taxon>
        <taxon>eudicotyledons</taxon>
        <taxon>Gunneridae</taxon>
        <taxon>Pentapetalae</taxon>
        <taxon>rosids</taxon>
        <taxon>malvids</taxon>
        <taxon>Malvales</taxon>
        <taxon>Malvaceae</taxon>
        <taxon>Helicteroideae</taxon>
        <taxon>Durio</taxon>
    </lineage>
</organism>
<evidence type="ECO:0000256" key="3">
    <source>
        <dbReference type="ARBA" id="ARBA00022833"/>
    </source>
</evidence>
<dbReference type="GO" id="GO:0003677">
    <property type="term" value="F:DNA binding"/>
    <property type="evidence" value="ECO:0007669"/>
    <property type="project" value="UniProtKB-KW"/>
</dbReference>
<dbReference type="GO" id="GO:0008270">
    <property type="term" value="F:zinc ion binding"/>
    <property type="evidence" value="ECO:0007669"/>
    <property type="project" value="UniProtKB-KW"/>
</dbReference>
<evidence type="ECO:0000256" key="1">
    <source>
        <dbReference type="ARBA" id="ARBA00022723"/>
    </source>
</evidence>
<dbReference type="Proteomes" id="UP000515121">
    <property type="component" value="Unplaced"/>
</dbReference>
<keyword evidence="9" id="KW-1185">Reference proteome</keyword>
<evidence type="ECO:0000256" key="5">
    <source>
        <dbReference type="ARBA" id="ARBA00023125"/>
    </source>
</evidence>
<dbReference type="AlphaFoldDB" id="A0A6P5ZNF5"/>
<dbReference type="SMART" id="SM00356">
    <property type="entry name" value="ZnF_C3H1"/>
    <property type="match status" value="1"/>
</dbReference>
<dbReference type="Gene3D" id="4.10.1000.10">
    <property type="entry name" value="Zinc finger, CCCH-type"/>
    <property type="match status" value="1"/>
</dbReference>
<evidence type="ECO:0000256" key="2">
    <source>
        <dbReference type="ARBA" id="ARBA00022771"/>
    </source>
</evidence>
<keyword evidence="1 6" id="KW-0479">Metal-binding</keyword>
<evidence type="ECO:0000313" key="9">
    <source>
        <dbReference type="Proteomes" id="UP000515121"/>
    </source>
</evidence>
<dbReference type="InterPro" id="IPR036855">
    <property type="entry name" value="Znf_CCCH_sf"/>
</dbReference>
<evidence type="ECO:0000256" key="7">
    <source>
        <dbReference type="SAM" id="MobiDB-lite"/>
    </source>
</evidence>
<evidence type="ECO:0000259" key="8">
    <source>
        <dbReference type="PROSITE" id="PS50103"/>
    </source>
</evidence>
<sequence length="418" mass="47377">MDSYEPCFYFARGFCKNGDNCKLPHGVGIADNVPVNGASVGSPSKMDLPYHQHEDMMRMRAAAHHQRLAAALLMAGVSSPLPYEKNMNLLLQLQINAKRYVKDSPFVPTGPRSLEEGMWVWVITLVNYCYCTAFHSKQFGILDLFKGRSTIKPEVEYSLAQPINTSNMYNDGYPRLKLILARGNPHYIHDSRVLVKPYKEKGKVPGKRQHLRQQFERGNFCPCSSPSGLVPREPYDLCVGRQTNKHWFSQGWAKKFYNEPKMMLKRELEEQADLQQAIELQRSRFMNLQLPDFKNDGIHHHQRSLSVHASVSLPAYSHASQNVHPSDSIRQVVSEAAAVPSTMNAAEQEEVNSASVQKGGGNTQECSYRKVLHEGSVEHALSDSPSASHKSLLKIESLSFLLWQKQLKVLHWVLYFIL</sequence>
<feature type="domain" description="C3H1-type" evidence="8">
    <location>
        <begin position="1"/>
        <end position="28"/>
    </location>
</feature>
<dbReference type="OrthoDB" id="1897736at2759"/>
<keyword evidence="3 6" id="KW-0862">Zinc</keyword>
<dbReference type="PANTHER" id="PTHR24009">
    <property type="entry name" value="RNA-BINDING (RRM/RBD/RNP MOTIFS)"/>
    <property type="match status" value="1"/>
</dbReference>
<proteinExistence type="predicted"/>
<reference evidence="10" key="1">
    <citation type="submission" date="2025-08" db="UniProtKB">
        <authorList>
            <consortium name="RefSeq"/>
        </authorList>
    </citation>
    <scope>IDENTIFICATION</scope>
    <source>
        <tissue evidence="10">Fruit stalk</tissue>
    </source>
</reference>
<evidence type="ECO:0000256" key="6">
    <source>
        <dbReference type="PROSITE-ProRule" id="PRU00723"/>
    </source>
</evidence>